<protein>
    <recommendedName>
        <fullName evidence="4">Transmembrane protein</fullName>
    </recommendedName>
</protein>
<sequence length="123" mass="14415">MSNQQRFWTLITFSFYWALNLWFIWLAAVLVSIPAWIGAPLWFLLAGVDFFVIRYSLTYAGGDPRVTKKLVLDLWFYCQMISWLLICGFTLAYLPARIFTALAALFVWGILRWSAAYNLVNWE</sequence>
<feature type="transmembrane region" description="Helical" evidence="1">
    <location>
        <begin position="74"/>
        <end position="92"/>
    </location>
</feature>
<keyword evidence="1" id="KW-0812">Transmembrane</keyword>
<reference evidence="2 3" key="1">
    <citation type="journal article" date="2015" name="Nature">
        <title>rRNA introns, odd ribosomes, and small enigmatic genomes across a large radiation of phyla.</title>
        <authorList>
            <person name="Brown C.T."/>
            <person name="Hug L.A."/>
            <person name="Thomas B.C."/>
            <person name="Sharon I."/>
            <person name="Castelle C.J."/>
            <person name="Singh A."/>
            <person name="Wilkins M.J."/>
            <person name="Williams K.H."/>
            <person name="Banfield J.F."/>
        </authorList>
    </citation>
    <scope>NUCLEOTIDE SEQUENCE [LARGE SCALE GENOMIC DNA]</scope>
</reference>
<feature type="transmembrane region" description="Helical" evidence="1">
    <location>
        <begin position="7"/>
        <end position="27"/>
    </location>
</feature>
<dbReference type="Proteomes" id="UP000033980">
    <property type="component" value="Unassembled WGS sequence"/>
</dbReference>
<dbReference type="AlphaFoldDB" id="A0A0G1D7U3"/>
<keyword evidence="1" id="KW-1133">Transmembrane helix</keyword>
<organism evidence="2 3">
    <name type="scientific">Candidatus Collierbacteria bacterium GW2011_GWC2_43_12</name>
    <dbReference type="NCBI Taxonomy" id="1618390"/>
    <lineage>
        <taxon>Bacteria</taxon>
        <taxon>Candidatus Collieribacteriota</taxon>
    </lineage>
</organism>
<evidence type="ECO:0000256" key="1">
    <source>
        <dbReference type="SAM" id="Phobius"/>
    </source>
</evidence>
<keyword evidence="1" id="KW-0472">Membrane</keyword>
<gene>
    <name evidence="2" type="ORF">UV68_C0017G0005</name>
</gene>
<name>A0A0G1D7U3_9BACT</name>
<comment type="caution">
    <text evidence="2">The sequence shown here is derived from an EMBL/GenBank/DDBJ whole genome shotgun (WGS) entry which is preliminary data.</text>
</comment>
<proteinExistence type="predicted"/>
<dbReference type="EMBL" id="LCFK01000017">
    <property type="protein sequence ID" value="KKS93767.1"/>
    <property type="molecule type" value="Genomic_DNA"/>
</dbReference>
<accession>A0A0G1D7U3</accession>
<evidence type="ECO:0008006" key="4">
    <source>
        <dbReference type="Google" id="ProtNLM"/>
    </source>
</evidence>
<feature type="transmembrane region" description="Helical" evidence="1">
    <location>
        <begin position="33"/>
        <end position="53"/>
    </location>
</feature>
<feature type="transmembrane region" description="Helical" evidence="1">
    <location>
        <begin position="98"/>
        <end position="120"/>
    </location>
</feature>
<evidence type="ECO:0000313" key="2">
    <source>
        <dbReference type="EMBL" id="KKS93767.1"/>
    </source>
</evidence>
<evidence type="ECO:0000313" key="3">
    <source>
        <dbReference type="Proteomes" id="UP000033980"/>
    </source>
</evidence>